<comment type="caution">
    <text evidence="2">The sequence shown here is derived from an EMBL/GenBank/DDBJ whole genome shotgun (WGS) entry which is preliminary data.</text>
</comment>
<organism evidence="2 3">
    <name type="scientific">Marinobacter daepoensis</name>
    <dbReference type="NCBI Taxonomy" id="262077"/>
    <lineage>
        <taxon>Bacteria</taxon>
        <taxon>Pseudomonadati</taxon>
        <taxon>Pseudomonadota</taxon>
        <taxon>Gammaproteobacteria</taxon>
        <taxon>Pseudomonadales</taxon>
        <taxon>Marinobacteraceae</taxon>
        <taxon>Marinobacter</taxon>
    </lineage>
</organism>
<sequence length="561" mass="59478">MENFKKWALTAAISSTVALTGCGGGSSSSSDAASKPTPPDSTNATGVFVDSAVAGINYSTSPSGQQGQTNSVGEYEYQPGDTVTFSIGGISLPPVKATGRITPADMGSGTADWSQDPAVINILRLLQTLDNDSNPANGITITPAVHTALKDVAIDTTLSESDFETQANTALGETLIPKTVAIDHFQTSQTGDLTGSWVFVEDGGNVNVLTFFNGSEYLIVHSKADDDQQRAGTGEYGTYEWNSITGELNLSVIGNSDGSGGLADNNETATWSMRLVNGGLVLLSAPNNEEVVFEPVRNDRNSLVGSWYIGDGSLDGQGFHNILTILDDSTYVVAHNANEEAYEGSPVAVSSEWGSYSFDGENFAVTNVTVDLDGPGGLFDNPANNGDGPVNGPALLRPTGELTLTDNANSQNTFTLMRLGRYVVELRDFEGDTKPVYVEASLYPGSDIPASIYFTFSDLVDPGEEGLYDLEFSSSEIITVDMRTENGNRSGRMQFDSSGEDNVAGTWDVSASGALVFTETDGTSGDFGHWRFLMLADGQNLVHLDGVADLELRFVTELSFQ</sequence>
<dbReference type="PROSITE" id="PS51257">
    <property type="entry name" value="PROKAR_LIPOPROTEIN"/>
    <property type="match status" value="1"/>
</dbReference>
<name>A0ABS3BI26_9GAMM</name>
<keyword evidence="3" id="KW-1185">Reference proteome</keyword>
<evidence type="ECO:0000313" key="2">
    <source>
        <dbReference type="EMBL" id="MBN7770995.1"/>
    </source>
</evidence>
<dbReference type="Proteomes" id="UP000664344">
    <property type="component" value="Unassembled WGS sequence"/>
</dbReference>
<reference evidence="2 3" key="1">
    <citation type="submission" date="2021-02" db="EMBL/GenBank/DDBJ databases">
        <title>PHA producing bacteria isolated from coastal sediment in Guangdong, Shenzhen.</title>
        <authorList>
            <person name="Zheng W."/>
            <person name="Yu S."/>
            <person name="Huang Y."/>
        </authorList>
    </citation>
    <scope>NUCLEOTIDE SEQUENCE [LARGE SCALE GENOMIC DNA]</scope>
    <source>
        <strain evidence="2 3">TN21-5</strain>
    </source>
</reference>
<gene>
    <name evidence="2" type="ORF">JYP53_13900</name>
</gene>
<dbReference type="EMBL" id="JAFKDB010000019">
    <property type="protein sequence ID" value="MBN7770995.1"/>
    <property type="molecule type" value="Genomic_DNA"/>
</dbReference>
<feature type="region of interest" description="Disordered" evidence="1">
    <location>
        <begin position="23"/>
        <end position="45"/>
    </location>
</feature>
<dbReference type="RefSeq" id="WP_206557944.1">
    <property type="nucleotide sequence ID" value="NZ_JAFKDB010000019.1"/>
</dbReference>
<protein>
    <submittedName>
        <fullName evidence="2">Uncharacterized protein</fullName>
    </submittedName>
</protein>
<accession>A0ABS3BI26</accession>
<proteinExistence type="predicted"/>
<evidence type="ECO:0000256" key="1">
    <source>
        <dbReference type="SAM" id="MobiDB-lite"/>
    </source>
</evidence>
<evidence type="ECO:0000313" key="3">
    <source>
        <dbReference type="Proteomes" id="UP000664344"/>
    </source>
</evidence>